<feature type="domain" description="CBS" evidence="10">
    <location>
        <begin position="80"/>
        <end position="138"/>
    </location>
</feature>
<dbReference type="InterPro" id="IPR006669">
    <property type="entry name" value="MgtE_transporter"/>
</dbReference>
<feature type="domain" description="CBS" evidence="10">
    <location>
        <begin position="16"/>
        <end position="77"/>
    </location>
</feature>
<keyword evidence="4 9" id="KW-0812">Transmembrane</keyword>
<dbReference type="Pfam" id="PF00571">
    <property type="entry name" value="CBS"/>
    <property type="match status" value="2"/>
</dbReference>
<dbReference type="Gene3D" id="3.10.580.10">
    <property type="entry name" value="CBS-domain"/>
    <property type="match status" value="1"/>
</dbReference>
<reference evidence="11 12" key="1">
    <citation type="journal article" date="2015" name="Nature">
        <title>rRNA introns, odd ribosomes, and small enigmatic genomes across a large radiation of phyla.</title>
        <authorList>
            <person name="Brown C.T."/>
            <person name="Hug L.A."/>
            <person name="Thomas B.C."/>
            <person name="Sharon I."/>
            <person name="Castelle C.J."/>
            <person name="Singh A."/>
            <person name="Wilkins M.J."/>
            <person name="Williams K.H."/>
            <person name="Banfield J.F."/>
        </authorList>
    </citation>
    <scope>NUCLEOTIDE SEQUENCE [LARGE SCALE GENOMIC DNA]</scope>
</reference>
<dbReference type="PROSITE" id="PS51371">
    <property type="entry name" value="CBS"/>
    <property type="match status" value="2"/>
</dbReference>
<dbReference type="Gene3D" id="1.10.357.20">
    <property type="entry name" value="SLC41 divalent cation transporters, integral membrane domain"/>
    <property type="match status" value="1"/>
</dbReference>
<accession>A0A0G0NEE6</accession>
<dbReference type="GO" id="GO:0016020">
    <property type="term" value="C:membrane"/>
    <property type="evidence" value="ECO:0007669"/>
    <property type="project" value="UniProtKB-SubCell"/>
</dbReference>
<evidence type="ECO:0000313" key="11">
    <source>
        <dbReference type="EMBL" id="KKQ84264.1"/>
    </source>
</evidence>
<gene>
    <name evidence="11" type="ORF">UT08_C0020G0013</name>
</gene>
<dbReference type="InterPro" id="IPR036739">
    <property type="entry name" value="SLC41_membr_dom_sf"/>
</dbReference>
<sequence>MTKTNPYPKHTIGEHIVPFQLTFNKEDSVEEALSLIQKRIGSWPNTESVFVVDKDNKLVGAIEFKELLTAKPKQMLEGIMKSSFESLTDRSHQGTAIKLAVKEGVESIPITDQNGHFLGIIDAGQIFKIMHEEHIEKLMHFSGILNNEAFVNAYKLKITSSVRARIPWLILGLAGGFLSTFIIKGFDHTLQEELSLAFFIPLIVYINAAVGYQTQTIFVRFSSLEKVSLKKVLLYELKVTFLISLILSFGVFIFGSLWIGMRVAEIVAVSMFIGVMFSTIIGVLIPWFLENMEKDPAIGSGPFTTIIQDLLSVTIYFSIASALL</sequence>
<evidence type="ECO:0000256" key="4">
    <source>
        <dbReference type="ARBA" id="ARBA00022692"/>
    </source>
</evidence>
<evidence type="ECO:0000256" key="1">
    <source>
        <dbReference type="ARBA" id="ARBA00004141"/>
    </source>
</evidence>
<evidence type="ECO:0000259" key="10">
    <source>
        <dbReference type="PROSITE" id="PS51371"/>
    </source>
</evidence>
<dbReference type="Pfam" id="PF01769">
    <property type="entry name" value="MgtE"/>
    <property type="match status" value="1"/>
</dbReference>
<evidence type="ECO:0000256" key="6">
    <source>
        <dbReference type="ARBA" id="ARBA00022989"/>
    </source>
</evidence>
<dbReference type="STRING" id="1618570.UT08_C0020G0013"/>
<dbReference type="Proteomes" id="UP000034081">
    <property type="component" value="Unassembled WGS sequence"/>
</dbReference>
<evidence type="ECO:0000256" key="3">
    <source>
        <dbReference type="ARBA" id="ARBA00022448"/>
    </source>
</evidence>
<dbReference type="InterPro" id="IPR000644">
    <property type="entry name" value="CBS_dom"/>
</dbReference>
<evidence type="ECO:0000256" key="7">
    <source>
        <dbReference type="ARBA" id="ARBA00023136"/>
    </source>
</evidence>
<protein>
    <submittedName>
        <fullName evidence="11">Mg/Co/Ni transporter MgtE</fullName>
    </submittedName>
</protein>
<dbReference type="InterPro" id="IPR006667">
    <property type="entry name" value="SLC41_membr_dom"/>
</dbReference>
<dbReference type="PANTHER" id="PTHR43773:SF1">
    <property type="entry name" value="MAGNESIUM TRANSPORTER MGTE"/>
    <property type="match status" value="1"/>
</dbReference>
<comment type="subcellular location">
    <subcellularLocation>
        <location evidence="1">Membrane</location>
        <topology evidence="1">Multi-pass membrane protein</topology>
    </subcellularLocation>
</comment>
<comment type="similarity">
    <text evidence="2">Belongs to the SLC41A transporter family.</text>
</comment>
<feature type="transmembrane region" description="Helical" evidence="9">
    <location>
        <begin position="166"/>
        <end position="186"/>
    </location>
</feature>
<organism evidence="11 12">
    <name type="scientific">Candidatus Woesebacteria bacterium GW2011_GWB1_38_8</name>
    <dbReference type="NCBI Taxonomy" id="1618570"/>
    <lineage>
        <taxon>Bacteria</taxon>
        <taxon>Candidatus Woeseibacteriota</taxon>
    </lineage>
</organism>
<evidence type="ECO:0000256" key="9">
    <source>
        <dbReference type="SAM" id="Phobius"/>
    </source>
</evidence>
<feature type="transmembrane region" description="Helical" evidence="9">
    <location>
        <begin position="239"/>
        <end position="260"/>
    </location>
</feature>
<comment type="caution">
    <text evidence="11">The sequence shown here is derived from an EMBL/GenBank/DDBJ whole genome shotgun (WGS) entry which is preliminary data.</text>
</comment>
<evidence type="ECO:0000256" key="5">
    <source>
        <dbReference type="ARBA" id="ARBA00022842"/>
    </source>
</evidence>
<feature type="transmembrane region" description="Helical" evidence="9">
    <location>
        <begin position="198"/>
        <end position="219"/>
    </location>
</feature>
<keyword evidence="3" id="KW-0813">Transport</keyword>
<evidence type="ECO:0000256" key="8">
    <source>
        <dbReference type="PROSITE-ProRule" id="PRU00703"/>
    </source>
</evidence>
<dbReference type="SUPFAM" id="SSF54631">
    <property type="entry name" value="CBS-domain pair"/>
    <property type="match status" value="1"/>
</dbReference>
<feature type="transmembrane region" description="Helical" evidence="9">
    <location>
        <begin position="266"/>
        <end position="289"/>
    </location>
</feature>
<dbReference type="InterPro" id="IPR046342">
    <property type="entry name" value="CBS_dom_sf"/>
</dbReference>
<dbReference type="GO" id="GO:0015095">
    <property type="term" value="F:magnesium ion transmembrane transporter activity"/>
    <property type="evidence" value="ECO:0007669"/>
    <property type="project" value="InterPro"/>
</dbReference>
<dbReference type="AlphaFoldDB" id="A0A0G0NEE6"/>
<keyword evidence="7 9" id="KW-0472">Membrane</keyword>
<proteinExistence type="inferred from homology"/>
<evidence type="ECO:0000256" key="2">
    <source>
        <dbReference type="ARBA" id="ARBA00009749"/>
    </source>
</evidence>
<dbReference type="SUPFAM" id="SSF161093">
    <property type="entry name" value="MgtE membrane domain-like"/>
    <property type="match status" value="1"/>
</dbReference>
<dbReference type="PANTHER" id="PTHR43773">
    <property type="entry name" value="MAGNESIUM TRANSPORTER MGTE"/>
    <property type="match status" value="1"/>
</dbReference>
<keyword evidence="6 9" id="KW-1133">Transmembrane helix</keyword>
<keyword evidence="5" id="KW-0460">Magnesium</keyword>
<keyword evidence="8" id="KW-0129">CBS domain</keyword>
<evidence type="ECO:0000313" key="12">
    <source>
        <dbReference type="Proteomes" id="UP000034081"/>
    </source>
</evidence>
<name>A0A0G0NEE6_9BACT</name>
<feature type="transmembrane region" description="Helical" evidence="9">
    <location>
        <begin position="301"/>
        <end position="323"/>
    </location>
</feature>
<dbReference type="EMBL" id="LBVL01000020">
    <property type="protein sequence ID" value="KKQ84264.1"/>
    <property type="molecule type" value="Genomic_DNA"/>
</dbReference>